<dbReference type="EMBL" id="JBHUHO010000002">
    <property type="protein sequence ID" value="MFD2114206.1"/>
    <property type="molecule type" value="Genomic_DNA"/>
</dbReference>
<dbReference type="PROSITE" id="PS00211">
    <property type="entry name" value="ABC_TRANSPORTER_1"/>
    <property type="match status" value="1"/>
</dbReference>
<dbReference type="InterPro" id="IPR003439">
    <property type="entry name" value="ABC_transporter-like_ATP-bd"/>
</dbReference>
<reference evidence="7" key="1">
    <citation type="journal article" date="2019" name="Int. J. Syst. Evol. Microbiol.">
        <title>The Global Catalogue of Microorganisms (GCM) 10K type strain sequencing project: providing services to taxonomists for standard genome sequencing and annotation.</title>
        <authorList>
            <consortium name="The Broad Institute Genomics Platform"/>
            <consortium name="The Broad Institute Genome Sequencing Center for Infectious Disease"/>
            <person name="Wu L."/>
            <person name="Ma J."/>
        </authorList>
    </citation>
    <scope>NUCLEOTIDE SEQUENCE [LARGE SCALE GENOMIC DNA]</scope>
    <source>
        <strain evidence="7">GH52</strain>
    </source>
</reference>
<keyword evidence="3" id="KW-0547">Nucleotide-binding</keyword>
<evidence type="ECO:0000256" key="4">
    <source>
        <dbReference type="ARBA" id="ARBA00022840"/>
    </source>
</evidence>
<dbReference type="Gene3D" id="3.40.50.300">
    <property type="entry name" value="P-loop containing nucleotide triphosphate hydrolases"/>
    <property type="match status" value="1"/>
</dbReference>
<proteinExistence type="inferred from homology"/>
<dbReference type="Pfam" id="PF00005">
    <property type="entry name" value="ABC_tran"/>
    <property type="match status" value="1"/>
</dbReference>
<organism evidence="6 7">
    <name type="scientific">Paenibacillus yanchengensis</name>
    <dbReference type="NCBI Taxonomy" id="2035833"/>
    <lineage>
        <taxon>Bacteria</taxon>
        <taxon>Bacillati</taxon>
        <taxon>Bacillota</taxon>
        <taxon>Bacilli</taxon>
        <taxon>Bacillales</taxon>
        <taxon>Paenibacillaceae</taxon>
        <taxon>Paenibacillus</taxon>
    </lineage>
</organism>
<dbReference type="SMART" id="SM00382">
    <property type="entry name" value="AAA"/>
    <property type="match status" value="1"/>
</dbReference>
<dbReference type="PANTHER" id="PTHR43335:SF2">
    <property type="entry name" value="ABC TRANSPORTER, ATP-BINDING PROTEIN"/>
    <property type="match status" value="1"/>
</dbReference>
<keyword evidence="4 6" id="KW-0067">ATP-binding</keyword>
<evidence type="ECO:0000256" key="2">
    <source>
        <dbReference type="ARBA" id="ARBA00022448"/>
    </source>
</evidence>
<evidence type="ECO:0000256" key="1">
    <source>
        <dbReference type="ARBA" id="ARBA00005417"/>
    </source>
</evidence>
<keyword evidence="7" id="KW-1185">Reference proteome</keyword>
<evidence type="ECO:0000313" key="7">
    <source>
        <dbReference type="Proteomes" id="UP001597362"/>
    </source>
</evidence>
<dbReference type="SUPFAM" id="SSF52540">
    <property type="entry name" value="P-loop containing nucleoside triphosphate hydrolases"/>
    <property type="match status" value="1"/>
</dbReference>
<evidence type="ECO:0000259" key="5">
    <source>
        <dbReference type="PROSITE" id="PS50893"/>
    </source>
</evidence>
<evidence type="ECO:0000313" key="6">
    <source>
        <dbReference type="EMBL" id="MFD2114206.1"/>
    </source>
</evidence>
<comment type="similarity">
    <text evidence="1">Belongs to the ABC transporter superfamily.</text>
</comment>
<dbReference type="RefSeq" id="WP_377769181.1">
    <property type="nucleotide sequence ID" value="NZ_JBHUHO010000002.1"/>
</dbReference>
<dbReference type="GO" id="GO:0005524">
    <property type="term" value="F:ATP binding"/>
    <property type="evidence" value="ECO:0007669"/>
    <property type="project" value="UniProtKB-KW"/>
</dbReference>
<dbReference type="InterPro" id="IPR017871">
    <property type="entry name" value="ABC_transporter-like_CS"/>
</dbReference>
<sequence length="290" mass="32657">MLIIDQLMKKFGKKIVIHPSTFVLNKGITGLLGPNGAGKTTLLRILATYHLPSGGSIYSEKIAWQHKNIEFIRSQIGYLPQQVGVFPTLKVTEYLEYIGILRGMKPALLKKRIPEVLQEVNLEERSSYKISTLSGGMKQRLGIAQAIIHQPNILLIDEPTAGLDPEERIRFRSLIKQLSKDRIVLVSTHITEDISMTCDRVLLMRKGIIEEHESVQSVTSYANNNVWQFSATLAEFDQIKTKISIIVIKQTELENSNYVWRVISSGAPISTAQTVAPTLEEGYMVWLNKN</sequence>
<dbReference type="InterPro" id="IPR027417">
    <property type="entry name" value="P-loop_NTPase"/>
</dbReference>
<dbReference type="Proteomes" id="UP001597362">
    <property type="component" value="Unassembled WGS sequence"/>
</dbReference>
<feature type="domain" description="ABC transporter" evidence="5">
    <location>
        <begin position="2"/>
        <end position="231"/>
    </location>
</feature>
<comment type="caution">
    <text evidence="6">The sequence shown here is derived from an EMBL/GenBank/DDBJ whole genome shotgun (WGS) entry which is preliminary data.</text>
</comment>
<evidence type="ECO:0000256" key="3">
    <source>
        <dbReference type="ARBA" id="ARBA00022741"/>
    </source>
</evidence>
<gene>
    <name evidence="6" type="ORF">ACFSJH_00355</name>
</gene>
<name>A0ABW4YF12_9BACL</name>
<dbReference type="PANTHER" id="PTHR43335">
    <property type="entry name" value="ABC TRANSPORTER, ATP-BINDING PROTEIN"/>
    <property type="match status" value="1"/>
</dbReference>
<keyword evidence="2" id="KW-0813">Transport</keyword>
<protein>
    <submittedName>
        <fullName evidence="6">ATP-binding cassette domain-containing protein</fullName>
    </submittedName>
</protein>
<dbReference type="InterPro" id="IPR003593">
    <property type="entry name" value="AAA+_ATPase"/>
</dbReference>
<dbReference type="PROSITE" id="PS50893">
    <property type="entry name" value="ABC_TRANSPORTER_2"/>
    <property type="match status" value="1"/>
</dbReference>
<accession>A0ABW4YF12</accession>